<dbReference type="Proteomes" id="UP000250790">
    <property type="component" value="Unassembled WGS sequence"/>
</dbReference>
<dbReference type="Pfam" id="PF18144">
    <property type="entry name" value="SMODS"/>
    <property type="match status" value="1"/>
</dbReference>
<proteinExistence type="predicted"/>
<keyword evidence="1" id="KW-0051">Antiviral defense</keyword>
<gene>
    <name evidence="2" type="ORF">B9Z37_04535</name>
</gene>
<name>A0A315EF82_9BURK</name>
<reference evidence="2 3" key="1">
    <citation type="submission" date="2017-04" db="EMBL/GenBank/DDBJ databases">
        <title>Unexpected and diverse lifestyles within the genus Limnohabitans.</title>
        <authorList>
            <person name="Kasalicky V."/>
            <person name="Mehrshad M."/>
            <person name="Andrei S.-A."/>
            <person name="Salcher M."/>
            <person name="Kratochvilova H."/>
            <person name="Simek K."/>
            <person name="Ghai R."/>
        </authorList>
    </citation>
    <scope>NUCLEOTIDE SEQUENCE [LARGE SCALE GENOMIC DNA]</scope>
    <source>
        <strain evidence="2 3">II-B4</strain>
    </source>
</reference>
<dbReference type="OrthoDB" id="1550485at2"/>
<protein>
    <recommendedName>
        <fullName evidence="4">Nucleotidyltransferase</fullName>
    </recommendedName>
</protein>
<dbReference type="SUPFAM" id="SSF81301">
    <property type="entry name" value="Nucleotidyltransferase"/>
    <property type="match status" value="1"/>
</dbReference>
<dbReference type="EMBL" id="NESN01000001">
    <property type="protein sequence ID" value="PUE55809.1"/>
    <property type="molecule type" value="Genomic_DNA"/>
</dbReference>
<evidence type="ECO:0000313" key="3">
    <source>
        <dbReference type="Proteomes" id="UP000250790"/>
    </source>
</evidence>
<dbReference type="InterPro" id="IPR006116">
    <property type="entry name" value="NT_2-5OAS_ClassI-CCAase"/>
</dbReference>
<accession>A0A315EF82</accession>
<evidence type="ECO:0000313" key="2">
    <source>
        <dbReference type="EMBL" id="PUE55809.1"/>
    </source>
</evidence>
<sequence length="260" mass="28985">MTPNEYLYKLLDTYRARDLSLYSQDLANLKANLKSWAQTCYLSAANSGSYAKGTAISLSSDVDILVSLTNDCHRNDGGLKKCYESLETYLRKNYSGVRAQNVSIRINMNGLEVDVTPARKLSGNTNDHSIYTAKTGSYKQTNIQKHINDISSSGRTDEIRILKIWRHRNKLDIPSIYLEYLLVLDVLKGRSKSAEALEDNVMHVFNELAVGTSNPLLKKLIDPANSANELSSLMTAAEKQSVVLSARQAVQQTNWGAIVY</sequence>
<keyword evidence="3" id="KW-1185">Reference proteome</keyword>
<dbReference type="AlphaFoldDB" id="A0A315EF82"/>
<evidence type="ECO:0008006" key="4">
    <source>
        <dbReference type="Google" id="ProtNLM"/>
    </source>
</evidence>
<comment type="caution">
    <text evidence="2">The sequence shown here is derived from an EMBL/GenBank/DDBJ whole genome shotgun (WGS) entry which is preliminary data.</text>
</comment>
<dbReference type="Gene3D" id="3.30.460.10">
    <property type="entry name" value="Beta Polymerase, domain 2"/>
    <property type="match status" value="1"/>
</dbReference>
<evidence type="ECO:0000256" key="1">
    <source>
        <dbReference type="ARBA" id="ARBA00023118"/>
    </source>
</evidence>
<dbReference type="GO" id="GO:0051607">
    <property type="term" value="P:defense response to virus"/>
    <property type="evidence" value="ECO:0007669"/>
    <property type="project" value="UniProtKB-KW"/>
</dbReference>
<dbReference type="GO" id="GO:0016779">
    <property type="term" value="F:nucleotidyltransferase activity"/>
    <property type="evidence" value="ECO:0007669"/>
    <property type="project" value="InterPro"/>
</dbReference>
<dbReference type="RefSeq" id="WP_108311799.1">
    <property type="nucleotide sequence ID" value="NZ_NESN01000001.1"/>
</dbReference>
<organism evidence="2 3">
    <name type="scientific">Limnohabitans parvus II-B4</name>
    <dbReference type="NCBI Taxonomy" id="1293052"/>
    <lineage>
        <taxon>Bacteria</taxon>
        <taxon>Pseudomonadati</taxon>
        <taxon>Pseudomonadota</taxon>
        <taxon>Betaproteobacteria</taxon>
        <taxon>Burkholderiales</taxon>
        <taxon>Comamonadaceae</taxon>
        <taxon>Limnohabitans</taxon>
    </lineage>
</organism>
<dbReference type="InterPro" id="IPR043519">
    <property type="entry name" value="NT_sf"/>
</dbReference>
<dbReference type="CDD" id="cd05400">
    <property type="entry name" value="NT_2-5OAS_ClassI-CCAase"/>
    <property type="match status" value="1"/>
</dbReference>